<protein>
    <submittedName>
        <fullName evidence="2">Preprotein translocase subunit SecY</fullName>
    </submittedName>
</protein>
<dbReference type="AlphaFoldDB" id="A0A3G3MIH8"/>
<evidence type="ECO:0000313" key="2">
    <source>
        <dbReference type="EMBL" id="AYR06630.1"/>
    </source>
</evidence>
<keyword evidence="1" id="KW-0472">Membrane</keyword>
<evidence type="ECO:0000256" key="1">
    <source>
        <dbReference type="SAM" id="Phobius"/>
    </source>
</evidence>
<accession>A0A3G3MIH8</accession>
<feature type="transmembrane region" description="Helical" evidence="1">
    <location>
        <begin position="153"/>
        <end position="181"/>
    </location>
</feature>
<organism evidence="2">
    <name type="scientific">Synarthrophyton chejuense</name>
    <dbReference type="NCBI Taxonomy" id="2485825"/>
    <lineage>
        <taxon>Eukaryota</taxon>
        <taxon>Rhodophyta</taxon>
        <taxon>Florideophyceae</taxon>
        <taxon>Corallinophycidae</taxon>
        <taxon>Hapalidiales</taxon>
        <taxon>Hapalidiaceae</taxon>
        <taxon>Melobesioideae</taxon>
        <taxon>Synarthrophyton</taxon>
    </lineage>
</organism>
<feature type="transmembrane region" description="Helical" evidence="1">
    <location>
        <begin position="215"/>
        <end position="237"/>
    </location>
</feature>
<keyword evidence="1" id="KW-0812">Transmembrane</keyword>
<keyword evidence="1" id="KW-1133">Transmembrane helix</keyword>
<feature type="transmembrane region" description="Helical" evidence="1">
    <location>
        <begin position="193"/>
        <end position="209"/>
    </location>
</feature>
<gene>
    <name evidence="2" type="primary">secY</name>
</gene>
<geneLocation type="mitochondrion" evidence="2"/>
<dbReference type="GeneID" id="38463793"/>
<dbReference type="EMBL" id="MH281623">
    <property type="protein sequence ID" value="AYR06630.1"/>
    <property type="molecule type" value="Genomic_DNA"/>
</dbReference>
<feature type="transmembrane region" description="Helical" evidence="1">
    <location>
        <begin position="65"/>
        <end position="85"/>
    </location>
</feature>
<feature type="transmembrane region" description="Helical" evidence="1">
    <location>
        <begin position="106"/>
        <end position="133"/>
    </location>
</feature>
<sequence>MKNYNFYFIELIIRFIYVFISYSLCFFMLFIHIDVIFLFEVYPFISLLTRRFIVTQITDFVDVIWYLLSFFSFLFTYPLTLYHFNSFLFNSWKKYQIIFFTKLSNNFFFFFFFFYLLNHVFLLFNILIFFLQWEYSNDISLLRIESEITILSYITWVLLFKTSFSMFISWFFFKTLLIYFFIDLFNLYNFIKLYKSMLIFIFIFFIFILTPPDFFLQLFSSFFIFIFFDFWFFFLCIKFYKLNTTNDANYLSVT</sequence>
<feature type="transmembrane region" description="Helical" evidence="1">
    <location>
        <begin position="12"/>
        <end position="45"/>
    </location>
</feature>
<reference evidence="2" key="1">
    <citation type="journal article" date="2018" name="Genome Biol. Evol.">
        <title>Mitochondrial and Plastid Genomes from Coralline Red Algae Provide Insights into the Incongruent Evolutionary Histories of Organelles.</title>
        <authorList>
            <person name="Lee J."/>
            <person name="Song H.J."/>
            <person name="In Park S."/>
            <person name="Lee Y.M."/>
            <person name="Jeong S.Y."/>
            <person name="Oh Cho T."/>
            <person name="Kim J.H."/>
            <person name="Choi H.G."/>
            <person name="Choi C.G."/>
            <person name="Nelson W.A."/>
            <person name="Fredericq S."/>
            <person name="Bhattacharya D."/>
            <person name="Su Yoon H."/>
        </authorList>
    </citation>
    <scope>NUCLEOTIDE SEQUENCE</scope>
</reference>
<proteinExistence type="predicted"/>
<keyword evidence="2" id="KW-0496">Mitochondrion</keyword>
<dbReference type="RefSeq" id="YP_009541960.1">
    <property type="nucleotide sequence ID" value="NC_039979.1"/>
</dbReference>
<name>A0A3G3MIH8_9FLOR</name>